<dbReference type="EMBL" id="KL197793">
    <property type="protein sequence ID" value="KDQ49244.1"/>
    <property type="molecule type" value="Genomic_DNA"/>
</dbReference>
<dbReference type="HOGENOM" id="CLU_1740807_0_0_1"/>
<evidence type="ECO:0000256" key="1">
    <source>
        <dbReference type="SAM" id="MobiDB-lite"/>
    </source>
</evidence>
<evidence type="ECO:0000313" key="3">
    <source>
        <dbReference type="Proteomes" id="UP000027265"/>
    </source>
</evidence>
<evidence type="ECO:0000313" key="2">
    <source>
        <dbReference type="EMBL" id="KDQ49244.1"/>
    </source>
</evidence>
<feature type="region of interest" description="Disordered" evidence="1">
    <location>
        <begin position="93"/>
        <end position="150"/>
    </location>
</feature>
<gene>
    <name evidence="2" type="ORF">JAAARDRAFT_201025</name>
</gene>
<sequence>MSDKFSCKTAFADRRLMVLFTKLGVMMLYMSRCVLTVDTAVLAEYKKWEVCPPKPSVDWKEFEEKWCFNNLARQLIQEAEAKKAAARCCDLATTSVSSSSTLSSQSTTALSSSSKASSKSGPPASAAVTSSKESEGSKEEEVMIIDPPVS</sequence>
<protein>
    <submittedName>
        <fullName evidence="2">Uncharacterized protein</fullName>
    </submittedName>
</protein>
<dbReference type="AlphaFoldDB" id="A0A067P383"/>
<reference evidence="3" key="1">
    <citation type="journal article" date="2014" name="Proc. Natl. Acad. Sci. U.S.A.">
        <title>Extensive sampling of basidiomycete genomes demonstrates inadequacy of the white-rot/brown-rot paradigm for wood decay fungi.</title>
        <authorList>
            <person name="Riley R."/>
            <person name="Salamov A.A."/>
            <person name="Brown D.W."/>
            <person name="Nagy L.G."/>
            <person name="Floudas D."/>
            <person name="Held B.W."/>
            <person name="Levasseur A."/>
            <person name="Lombard V."/>
            <person name="Morin E."/>
            <person name="Otillar R."/>
            <person name="Lindquist E.A."/>
            <person name="Sun H."/>
            <person name="LaButti K.M."/>
            <person name="Schmutz J."/>
            <person name="Jabbour D."/>
            <person name="Luo H."/>
            <person name="Baker S.E."/>
            <person name="Pisabarro A.G."/>
            <person name="Walton J.D."/>
            <person name="Blanchette R.A."/>
            <person name="Henrissat B."/>
            <person name="Martin F."/>
            <person name="Cullen D."/>
            <person name="Hibbett D.S."/>
            <person name="Grigoriev I.V."/>
        </authorList>
    </citation>
    <scope>NUCLEOTIDE SEQUENCE [LARGE SCALE GENOMIC DNA]</scope>
    <source>
        <strain evidence="3">MUCL 33604</strain>
    </source>
</reference>
<organism evidence="2 3">
    <name type="scientific">Jaapia argillacea MUCL 33604</name>
    <dbReference type="NCBI Taxonomy" id="933084"/>
    <lineage>
        <taxon>Eukaryota</taxon>
        <taxon>Fungi</taxon>
        <taxon>Dikarya</taxon>
        <taxon>Basidiomycota</taxon>
        <taxon>Agaricomycotina</taxon>
        <taxon>Agaricomycetes</taxon>
        <taxon>Agaricomycetidae</taxon>
        <taxon>Jaapiales</taxon>
        <taxon>Jaapiaceae</taxon>
        <taxon>Jaapia</taxon>
    </lineage>
</organism>
<feature type="compositionally biased region" description="Basic and acidic residues" evidence="1">
    <location>
        <begin position="132"/>
        <end position="141"/>
    </location>
</feature>
<name>A0A067P383_9AGAM</name>
<proteinExistence type="predicted"/>
<keyword evidence="3" id="KW-1185">Reference proteome</keyword>
<accession>A0A067P383</accession>
<dbReference type="InParanoid" id="A0A067P383"/>
<feature type="compositionally biased region" description="Low complexity" evidence="1">
    <location>
        <begin position="93"/>
        <end position="131"/>
    </location>
</feature>
<dbReference type="Proteomes" id="UP000027265">
    <property type="component" value="Unassembled WGS sequence"/>
</dbReference>